<dbReference type="Gene3D" id="1.20.5.320">
    <property type="entry name" value="6-Phosphogluconate Dehydrogenase, domain 3"/>
    <property type="match status" value="1"/>
</dbReference>
<gene>
    <name evidence="2" type="ORF">BE15_09575</name>
</gene>
<comment type="caution">
    <text evidence="2">The sequence shown here is derived from an EMBL/GenBank/DDBJ whole genome shotgun (WGS) entry which is preliminary data.</text>
</comment>
<reference evidence="2 3" key="1">
    <citation type="submission" date="2014-02" db="EMBL/GenBank/DDBJ databases">
        <title>The small core and large imbalanced accessory genome model reveals a collaborative survival strategy of Sorangium cellulosum strains in nature.</title>
        <authorList>
            <person name="Han K."/>
            <person name="Peng R."/>
            <person name="Blom J."/>
            <person name="Li Y.-Z."/>
        </authorList>
    </citation>
    <scope>NUCLEOTIDE SEQUENCE [LARGE SCALE GENOMIC DNA]</scope>
    <source>
        <strain evidence="2 3">So0008-312</strain>
    </source>
</reference>
<organism evidence="2 3">
    <name type="scientific">Sorangium cellulosum</name>
    <name type="common">Polyangium cellulosum</name>
    <dbReference type="NCBI Taxonomy" id="56"/>
    <lineage>
        <taxon>Bacteria</taxon>
        <taxon>Pseudomonadati</taxon>
        <taxon>Myxococcota</taxon>
        <taxon>Polyangia</taxon>
        <taxon>Polyangiales</taxon>
        <taxon>Polyangiaceae</taxon>
        <taxon>Sorangium</taxon>
    </lineage>
</organism>
<evidence type="ECO:0000313" key="2">
    <source>
        <dbReference type="EMBL" id="KYF64483.1"/>
    </source>
</evidence>
<feature type="region of interest" description="Disordered" evidence="1">
    <location>
        <begin position="1"/>
        <end position="30"/>
    </location>
</feature>
<proteinExistence type="predicted"/>
<dbReference type="RefSeq" id="WP_061611688.1">
    <property type="nucleotide sequence ID" value="NZ_JEMA01000910.1"/>
</dbReference>
<evidence type="ECO:0000256" key="1">
    <source>
        <dbReference type="SAM" id="MobiDB-lite"/>
    </source>
</evidence>
<name>A0A150Q996_SORCE</name>
<sequence length="167" mass="17116">MANADRIGGRRGPQGAQGEQGPPGEAGAPGPSWAICGVNALGTSGTRYFFPAGYVNAVAATSVKRARMPFRGRATRLMLTNATAGFSADGTGGYTLNFCTVAADVATATPLTMSRGVLDRTGDVTGDSGILEEGQEFALQVILSGTVTNSPVDTFVTIIFEPVPEEA</sequence>
<accession>A0A150Q996</accession>
<dbReference type="Proteomes" id="UP000075260">
    <property type="component" value="Unassembled WGS sequence"/>
</dbReference>
<dbReference type="EMBL" id="JEMA01000910">
    <property type="protein sequence ID" value="KYF64483.1"/>
    <property type="molecule type" value="Genomic_DNA"/>
</dbReference>
<protein>
    <submittedName>
        <fullName evidence="2">Uncharacterized protein</fullName>
    </submittedName>
</protein>
<dbReference type="AlphaFoldDB" id="A0A150Q996"/>
<feature type="compositionally biased region" description="Low complexity" evidence="1">
    <location>
        <begin position="13"/>
        <end position="30"/>
    </location>
</feature>
<evidence type="ECO:0000313" key="3">
    <source>
        <dbReference type="Proteomes" id="UP000075260"/>
    </source>
</evidence>